<dbReference type="InterPro" id="IPR037523">
    <property type="entry name" value="VOC_core"/>
</dbReference>
<sequence length="122" mass="13187">MPTHARIDYAEFGSRDPAASQAFFETVFGWSFTAYGPDYLAFDAASAGLDGGFFRADSASSTASGGALVVLFSERLEETQRRVEAAGGRIVRPIFAFPGGRRFHFIEPGGNELAVWTDRDPA</sequence>
<gene>
    <name evidence="2" type="ORF">E2F46_12525</name>
</gene>
<feature type="domain" description="VOC" evidence="1">
    <location>
        <begin position="6"/>
        <end position="118"/>
    </location>
</feature>
<dbReference type="CDD" id="cd07247">
    <property type="entry name" value="SgaA_N_like"/>
    <property type="match status" value="1"/>
</dbReference>
<evidence type="ECO:0000259" key="1">
    <source>
        <dbReference type="PROSITE" id="PS51819"/>
    </source>
</evidence>
<dbReference type="PROSITE" id="PS51819">
    <property type="entry name" value="VOC"/>
    <property type="match status" value="1"/>
</dbReference>
<dbReference type="RefSeq" id="WP_133322562.1">
    <property type="nucleotide sequence ID" value="NZ_SMTF01000011.1"/>
</dbReference>
<dbReference type="Proteomes" id="UP000294796">
    <property type="component" value="Unassembled WGS sequence"/>
</dbReference>
<dbReference type="PANTHER" id="PTHR33993:SF1">
    <property type="entry name" value="GLYOXALASE FAMILY PROTEIN"/>
    <property type="match status" value="1"/>
</dbReference>
<evidence type="ECO:0000313" key="2">
    <source>
        <dbReference type="EMBL" id="TDK22970.1"/>
    </source>
</evidence>
<dbReference type="PANTHER" id="PTHR33993">
    <property type="entry name" value="GLYOXALASE-RELATED"/>
    <property type="match status" value="1"/>
</dbReference>
<dbReference type="Gene3D" id="3.10.180.10">
    <property type="entry name" value="2,3-Dihydroxybiphenyl 1,2-Dioxygenase, domain 1"/>
    <property type="match status" value="1"/>
</dbReference>
<dbReference type="AlphaFoldDB" id="A0A4V3AM74"/>
<dbReference type="SUPFAM" id="SSF54593">
    <property type="entry name" value="Glyoxalase/Bleomycin resistance protein/Dihydroxybiphenyl dioxygenase"/>
    <property type="match status" value="1"/>
</dbReference>
<organism evidence="2 3">
    <name type="scientific">Luteimonas aestuarii</name>
    <dbReference type="NCBI Taxonomy" id="453837"/>
    <lineage>
        <taxon>Bacteria</taxon>
        <taxon>Pseudomonadati</taxon>
        <taxon>Pseudomonadota</taxon>
        <taxon>Gammaproteobacteria</taxon>
        <taxon>Lysobacterales</taxon>
        <taxon>Lysobacteraceae</taxon>
        <taxon>Luteimonas</taxon>
    </lineage>
</organism>
<dbReference type="InterPro" id="IPR029068">
    <property type="entry name" value="Glyas_Bleomycin-R_OHBP_Dase"/>
</dbReference>
<reference evidence="2 3" key="1">
    <citation type="submission" date="2019-03" db="EMBL/GenBank/DDBJ databases">
        <title>Luteimonas zhaokaii sp.nov., isolated from the rectal contents of Plateau pika in Yushu, Qinghai Province, China.</title>
        <authorList>
            <person name="Zhang G."/>
        </authorList>
    </citation>
    <scope>NUCLEOTIDE SEQUENCE [LARGE SCALE GENOMIC DNA]</scope>
    <source>
        <strain evidence="2 3">B9</strain>
    </source>
</reference>
<dbReference type="InterPro" id="IPR052164">
    <property type="entry name" value="Anthracycline_SecMetBiosynth"/>
</dbReference>
<name>A0A4V3AM74_9GAMM</name>
<protein>
    <submittedName>
        <fullName evidence="2">VOC family protein</fullName>
    </submittedName>
</protein>
<dbReference type="OrthoDB" id="9792323at2"/>
<accession>A0A4V3AM74</accession>
<evidence type="ECO:0000313" key="3">
    <source>
        <dbReference type="Proteomes" id="UP000294796"/>
    </source>
</evidence>
<dbReference type="EMBL" id="SMTF01000011">
    <property type="protein sequence ID" value="TDK22970.1"/>
    <property type="molecule type" value="Genomic_DNA"/>
</dbReference>
<dbReference type="Pfam" id="PF00903">
    <property type="entry name" value="Glyoxalase"/>
    <property type="match status" value="1"/>
</dbReference>
<dbReference type="InterPro" id="IPR004360">
    <property type="entry name" value="Glyas_Fos-R_dOase_dom"/>
</dbReference>
<proteinExistence type="predicted"/>
<keyword evidence="3" id="KW-1185">Reference proteome</keyword>
<comment type="caution">
    <text evidence="2">The sequence shown here is derived from an EMBL/GenBank/DDBJ whole genome shotgun (WGS) entry which is preliminary data.</text>
</comment>